<dbReference type="AlphaFoldDB" id="A0A840PYU5"/>
<evidence type="ECO:0000256" key="7">
    <source>
        <dbReference type="SAM" id="Phobius"/>
    </source>
</evidence>
<name>A0A840PYU5_URETH</name>
<dbReference type="PANTHER" id="PTHR30561">
    <property type="entry name" value="SMR FAMILY PROTON-DEPENDENT DRUG EFFLUX TRANSPORTER SUGE"/>
    <property type="match status" value="1"/>
</dbReference>
<dbReference type="InterPro" id="IPR045324">
    <property type="entry name" value="Small_multidrug_res"/>
</dbReference>
<evidence type="ECO:0000256" key="3">
    <source>
        <dbReference type="ARBA" id="ARBA00022692"/>
    </source>
</evidence>
<dbReference type="SUPFAM" id="SSF103481">
    <property type="entry name" value="Multidrug resistance efflux transporter EmrE"/>
    <property type="match status" value="1"/>
</dbReference>
<sequence length="118" mass="13162">MNKQWMKVYIAALFEVLWVIGLAHAGTFLEWLGTIIAIILSNYLLINASQYLPAGTVYSVFVGLGSIGAVISEIVFFGEPFHLLKILFILLILAGVIGLKLVTDEEKKDVNKEWHGER</sequence>
<feature type="transmembrane region" description="Helical" evidence="7">
    <location>
        <begin position="31"/>
        <end position="48"/>
    </location>
</feature>
<feature type="transmembrane region" description="Helical" evidence="7">
    <location>
        <begin position="55"/>
        <end position="77"/>
    </location>
</feature>
<keyword evidence="4 7" id="KW-1133">Transmembrane helix</keyword>
<comment type="subcellular location">
    <subcellularLocation>
        <location evidence="1 6">Cell membrane</location>
        <topology evidence="1 6">Multi-pass membrane protein</topology>
    </subcellularLocation>
</comment>
<keyword evidence="2" id="KW-1003">Cell membrane</keyword>
<evidence type="ECO:0000313" key="9">
    <source>
        <dbReference type="Proteomes" id="UP000557217"/>
    </source>
</evidence>
<gene>
    <name evidence="8" type="ORF">HNR36_000408</name>
</gene>
<keyword evidence="3 6" id="KW-0812">Transmembrane</keyword>
<dbReference type="Gene3D" id="1.10.3730.20">
    <property type="match status" value="1"/>
</dbReference>
<comment type="caution">
    <text evidence="8">The sequence shown here is derived from an EMBL/GenBank/DDBJ whole genome shotgun (WGS) entry which is preliminary data.</text>
</comment>
<evidence type="ECO:0000256" key="2">
    <source>
        <dbReference type="ARBA" id="ARBA00022475"/>
    </source>
</evidence>
<dbReference type="Pfam" id="PF00893">
    <property type="entry name" value="Multi_Drug_Res"/>
    <property type="match status" value="1"/>
</dbReference>
<evidence type="ECO:0000313" key="8">
    <source>
        <dbReference type="EMBL" id="MBB5148026.1"/>
    </source>
</evidence>
<feature type="transmembrane region" description="Helical" evidence="7">
    <location>
        <begin position="7"/>
        <end position="25"/>
    </location>
</feature>
<evidence type="ECO:0000256" key="6">
    <source>
        <dbReference type="RuleBase" id="RU003942"/>
    </source>
</evidence>
<dbReference type="GO" id="GO:0022857">
    <property type="term" value="F:transmembrane transporter activity"/>
    <property type="evidence" value="ECO:0007669"/>
    <property type="project" value="InterPro"/>
</dbReference>
<dbReference type="PANTHER" id="PTHR30561:SF7">
    <property type="entry name" value="GUANIDINIUM EFFLUX SYSTEM SUBUNIT GDNC-RELATED"/>
    <property type="match status" value="1"/>
</dbReference>
<keyword evidence="5 7" id="KW-0472">Membrane</keyword>
<protein>
    <submittedName>
        <fullName evidence="8">Paired small multidrug resistance pump</fullName>
    </submittedName>
</protein>
<reference evidence="8 9" key="1">
    <citation type="submission" date="2020-08" db="EMBL/GenBank/DDBJ databases">
        <title>Genomic Encyclopedia of Type Strains, Phase IV (KMG-IV): sequencing the most valuable type-strain genomes for metagenomic binning, comparative biology and taxonomic classification.</title>
        <authorList>
            <person name="Goeker M."/>
        </authorList>
    </citation>
    <scope>NUCLEOTIDE SEQUENCE [LARGE SCALE GENOMIC DNA]</scope>
    <source>
        <strain evidence="8 9">DSM 10633</strain>
    </source>
</reference>
<dbReference type="Proteomes" id="UP000557217">
    <property type="component" value="Unassembled WGS sequence"/>
</dbReference>
<dbReference type="InterPro" id="IPR037185">
    <property type="entry name" value="EmrE-like"/>
</dbReference>
<feature type="transmembrane region" description="Helical" evidence="7">
    <location>
        <begin position="83"/>
        <end position="102"/>
    </location>
</feature>
<dbReference type="RefSeq" id="WP_016837688.1">
    <property type="nucleotide sequence ID" value="NZ_JAAXPW010000002.1"/>
</dbReference>
<dbReference type="GO" id="GO:0005886">
    <property type="term" value="C:plasma membrane"/>
    <property type="evidence" value="ECO:0007669"/>
    <property type="project" value="UniProtKB-SubCell"/>
</dbReference>
<dbReference type="InterPro" id="IPR000390">
    <property type="entry name" value="Small_drug/metabolite_transptr"/>
</dbReference>
<proteinExistence type="inferred from homology"/>
<evidence type="ECO:0000256" key="4">
    <source>
        <dbReference type="ARBA" id="ARBA00022989"/>
    </source>
</evidence>
<evidence type="ECO:0000256" key="5">
    <source>
        <dbReference type="ARBA" id="ARBA00023136"/>
    </source>
</evidence>
<keyword evidence="9" id="KW-1185">Reference proteome</keyword>
<comment type="similarity">
    <text evidence="6">Belongs to the drug/metabolite transporter (DMT) superfamily. Small multidrug resistance (SMR) (TC 2.A.7.1) family.</text>
</comment>
<dbReference type="EMBL" id="JACHGZ010000002">
    <property type="protein sequence ID" value="MBB5148026.1"/>
    <property type="molecule type" value="Genomic_DNA"/>
</dbReference>
<accession>A0A840PYU5</accession>
<organism evidence="8 9">
    <name type="scientific">Ureibacillus thermosphaericus</name>
    <dbReference type="NCBI Taxonomy" id="51173"/>
    <lineage>
        <taxon>Bacteria</taxon>
        <taxon>Bacillati</taxon>
        <taxon>Bacillota</taxon>
        <taxon>Bacilli</taxon>
        <taxon>Bacillales</taxon>
        <taxon>Caryophanaceae</taxon>
        <taxon>Ureibacillus</taxon>
    </lineage>
</organism>
<evidence type="ECO:0000256" key="1">
    <source>
        <dbReference type="ARBA" id="ARBA00004651"/>
    </source>
</evidence>